<dbReference type="PANTHER" id="PTHR39441">
    <property type="entry name" value="DUF2252 DOMAIN-CONTAINING PROTEIN"/>
    <property type="match status" value="1"/>
</dbReference>
<name>A0A2R5GRM5_9STRA</name>
<feature type="signal peptide" evidence="1">
    <location>
        <begin position="1"/>
        <end position="18"/>
    </location>
</feature>
<dbReference type="InParanoid" id="A0A2R5GRM5"/>
<dbReference type="Pfam" id="PF10009">
    <property type="entry name" value="DUF2252"/>
    <property type="match status" value="1"/>
</dbReference>
<dbReference type="InterPro" id="IPR018721">
    <property type="entry name" value="DUF2252"/>
</dbReference>
<evidence type="ECO:0000256" key="1">
    <source>
        <dbReference type="SAM" id="SignalP"/>
    </source>
</evidence>
<dbReference type="AlphaFoldDB" id="A0A2R5GRM5"/>
<proteinExistence type="predicted"/>
<dbReference type="Proteomes" id="UP000241890">
    <property type="component" value="Unassembled WGS sequence"/>
</dbReference>
<dbReference type="EMBL" id="BEYU01000077">
    <property type="protein sequence ID" value="GBG30534.1"/>
    <property type="molecule type" value="Genomic_DNA"/>
</dbReference>
<keyword evidence="3" id="KW-1185">Reference proteome</keyword>
<dbReference type="OrthoDB" id="9975454at2759"/>
<protein>
    <recommendedName>
        <fullName evidence="4">DUF2252 domain-containing protein</fullName>
    </recommendedName>
</protein>
<keyword evidence="1" id="KW-0732">Signal</keyword>
<evidence type="ECO:0008006" key="4">
    <source>
        <dbReference type="Google" id="ProtNLM"/>
    </source>
</evidence>
<dbReference type="PANTHER" id="PTHR39441:SF1">
    <property type="entry name" value="DUF2252 DOMAIN-CONTAINING PROTEIN"/>
    <property type="match status" value="1"/>
</dbReference>
<gene>
    <name evidence="2" type="ORF">FCC1311_067542</name>
</gene>
<evidence type="ECO:0000313" key="2">
    <source>
        <dbReference type="EMBL" id="GBG30534.1"/>
    </source>
</evidence>
<comment type="caution">
    <text evidence="2">The sequence shown here is derived from an EMBL/GenBank/DDBJ whole genome shotgun (WGS) entry which is preliminary data.</text>
</comment>
<reference evidence="2 3" key="1">
    <citation type="submission" date="2017-12" db="EMBL/GenBank/DDBJ databases">
        <title>Sequencing, de novo assembly and annotation of complete genome of a new Thraustochytrid species, strain FCC1311.</title>
        <authorList>
            <person name="Sedici K."/>
            <person name="Godart F."/>
            <person name="Aiese Cigliano R."/>
            <person name="Sanseverino W."/>
            <person name="Barakat M."/>
            <person name="Ortet P."/>
            <person name="Marechal E."/>
            <person name="Cagnac O."/>
            <person name="Amato A."/>
        </authorList>
    </citation>
    <scope>NUCLEOTIDE SEQUENCE [LARGE SCALE GENOMIC DNA]</scope>
</reference>
<evidence type="ECO:0000313" key="3">
    <source>
        <dbReference type="Proteomes" id="UP000241890"/>
    </source>
</evidence>
<organism evidence="2 3">
    <name type="scientific">Hondaea fermentalgiana</name>
    <dbReference type="NCBI Taxonomy" id="2315210"/>
    <lineage>
        <taxon>Eukaryota</taxon>
        <taxon>Sar</taxon>
        <taxon>Stramenopiles</taxon>
        <taxon>Bigyra</taxon>
        <taxon>Labyrinthulomycetes</taxon>
        <taxon>Thraustochytrida</taxon>
        <taxon>Thraustochytriidae</taxon>
        <taxon>Hondaea</taxon>
    </lineage>
</organism>
<sequence>MTGIASAIVVALVCVVAAQQTAKIAVPAGLGKRNGAGRGENDGRKAFVTSMVALDLENLDAQTREEKLALMRADAFAFFRGTARIFYNDLHTEMPASALRLENITTWLSGDAHVENYGAFDNSDGTVVYDLNDFDEAFVADFRFDLWRATTSIVLTCKATNDDDDCEGAVKSFSTAYAEQLERFVGNDDELSFEITRESAYGRLDDFLADVEKSKSRKKMIKKWTRHSEEEKGTRVFDLRLDKLGAVSSSTAGVIRDALVNYQKGVAPALRNQTSFFKVKDIAQRLKAGLGSYGTARYYVLVEGPSMDPYDDIILDVKIERAPHTALALGDAQRAVVMSSKQVGNKEGARVALGNRALLNHADLFLGNASFHGASYSVRQRNPFKDTFDLSELTSAKRLRKLSEQWGQLLAAAHARSDDDFDPSLVPHSFETMASLALRGHHAEFADEIWQTANAYASQVATDFSYFVSAFPPSFMPSEANKWNTKIAAHVAEALEEKNV</sequence>
<feature type="chain" id="PRO_5015363095" description="DUF2252 domain-containing protein" evidence="1">
    <location>
        <begin position="19"/>
        <end position="500"/>
    </location>
</feature>
<accession>A0A2R5GRM5</accession>